<feature type="signal peptide" evidence="6">
    <location>
        <begin position="1"/>
        <end position="22"/>
    </location>
</feature>
<protein>
    <submittedName>
        <fullName evidence="8">Peptidase P60</fullName>
    </submittedName>
</protein>
<evidence type="ECO:0000259" key="7">
    <source>
        <dbReference type="PROSITE" id="PS51935"/>
    </source>
</evidence>
<feature type="domain" description="NlpC/P60" evidence="7">
    <location>
        <begin position="130"/>
        <end position="244"/>
    </location>
</feature>
<dbReference type="Proteomes" id="UP000252530">
    <property type="component" value="Unassembled WGS sequence"/>
</dbReference>
<keyword evidence="6" id="KW-0732">Signal</keyword>
<feature type="compositionally biased region" description="Low complexity" evidence="5">
    <location>
        <begin position="96"/>
        <end position="119"/>
    </location>
</feature>
<keyword evidence="2" id="KW-0645">Protease</keyword>
<accession>A0A366K6M3</accession>
<dbReference type="GO" id="GO:0006508">
    <property type="term" value="P:proteolysis"/>
    <property type="evidence" value="ECO:0007669"/>
    <property type="project" value="UniProtKB-KW"/>
</dbReference>
<dbReference type="InterPro" id="IPR000064">
    <property type="entry name" value="NLP_P60_dom"/>
</dbReference>
<dbReference type="PANTHER" id="PTHR47053:SF1">
    <property type="entry name" value="MUREIN DD-ENDOPEPTIDASE MEPH-RELATED"/>
    <property type="match status" value="1"/>
</dbReference>
<comment type="similarity">
    <text evidence="1">Belongs to the peptidase C40 family.</text>
</comment>
<dbReference type="OrthoDB" id="9815778at2"/>
<dbReference type="InterPro" id="IPR051202">
    <property type="entry name" value="Peptidase_C40"/>
</dbReference>
<dbReference type="InterPro" id="IPR038765">
    <property type="entry name" value="Papain-like_cys_pep_sf"/>
</dbReference>
<proteinExistence type="inferred from homology"/>
<dbReference type="PANTHER" id="PTHR47053">
    <property type="entry name" value="MUREIN DD-ENDOPEPTIDASE MEPH-RELATED"/>
    <property type="match status" value="1"/>
</dbReference>
<organism evidence="8 9">
    <name type="scientific">Bifidobacterium aemilianum</name>
    <dbReference type="NCBI Taxonomy" id="2493120"/>
    <lineage>
        <taxon>Bacteria</taxon>
        <taxon>Bacillati</taxon>
        <taxon>Actinomycetota</taxon>
        <taxon>Actinomycetes</taxon>
        <taxon>Bifidobacteriales</taxon>
        <taxon>Bifidobacteriaceae</taxon>
        <taxon>Bifidobacterium</taxon>
    </lineage>
</organism>
<gene>
    <name evidence="8" type="ORF">CRD60_07180</name>
</gene>
<feature type="region of interest" description="Disordered" evidence="5">
    <location>
        <begin position="60"/>
        <end position="128"/>
    </location>
</feature>
<keyword evidence="9" id="KW-1185">Reference proteome</keyword>
<evidence type="ECO:0000256" key="5">
    <source>
        <dbReference type="SAM" id="MobiDB-lite"/>
    </source>
</evidence>
<feature type="compositionally biased region" description="Basic and acidic residues" evidence="5">
    <location>
        <begin position="84"/>
        <end position="95"/>
    </location>
</feature>
<dbReference type="GO" id="GO:0008234">
    <property type="term" value="F:cysteine-type peptidase activity"/>
    <property type="evidence" value="ECO:0007669"/>
    <property type="project" value="UniProtKB-KW"/>
</dbReference>
<evidence type="ECO:0000313" key="8">
    <source>
        <dbReference type="EMBL" id="RBP97395.1"/>
    </source>
</evidence>
<dbReference type="PROSITE" id="PS51935">
    <property type="entry name" value="NLPC_P60"/>
    <property type="match status" value="1"/>
</dbReference>
<dbReference type="AlphaFoldDB" id="A0A366K6M3"/>
<dbReference type="Pfam" id="PF00877">
    <property type="entry name" value="NLPC_P60"/>
    <property type="match status" value="1"/>
</dbReference>
<feature type="chain" id="PRO_5038428269" evidence="6">
    <location>
        <begin position="23"/>
        <end position="244"/>
    </location>
</feature>
<keyword evidence="4" id="KW-0788">Thiol protease</keyword>
<dbReference type="RefSeq" id="WP_113860605.1">
    <property type="nucleotide sequence ID" value="NZ_PDCG01000007.1"/>
</dbReference>
<evidence type="ECO:0000256" key="4">
    <source>
        <dbReference type="ARBA" id="ARBA00022807"/>
    </source>
</evidence>
<evidence type="ECO:0000256" key="2">
    <source>
        <dbReference type="ARBA" id="ARBA00022670"/>
    </source>
</evidence>
<evidence type="ECO:0000256" key="6">
    <source>
        <dbReference type="SAM" id="SignalP"/>
    </source>
</evidence>
<evidence type="ECO:0000256" key="3">
    <source>
        <dbReference type="ARBA" id="ARBA00022801"/>
    </source>
</evidence>
<evidence type="ECO:0000256" key="1">
    <source>
        <dbReference type="ARBA" id="ARBA00007074"/>
    </source>
</evidence>
<comment type="caution">
    <text evidence="8">The sequence shown here is derived from an EMBL/GenBank/DDBJ whole genome shotgun (WGS) entry which is preliminary data.</text>
</comment>
<reference evidence="8 9" key="1">
    <citation type="submission" date="2017-10" db="EMBL/GenBank/DDBJ databases">
        <title>Bifidobacterium xylocopum sp. nov. and Bifidobacterium aemilianum sp. nov., from the carpenter bee (Xylocopa violacea) digestive tract.</title>
        <authorList>
            <person name="Alberoni D."/>
            <person name="Baffoni L."/>
            <person name="Di Gioia D."/>
            <person name="Gaggia F."/>
            <person name="Biavati B."/>
        </authorList>
    </citation>
    <scope>NUCLEOTIDE SEQUENCE [LARGE SCALE GENOMIC DNA]</scope>
    <source>
        <strain evidence="8 9">XV10</strain>
    </source>
</reference>
<dbReference type="EMBL" id="PDCG01000007">
    <property type="protein sequence ID" value="RBP97395.1"/>
    <property type="molecule type" value="Genomic_DNA"/>
</dbReference>
<keyword evidence="3" id="KW-0378">Hydrolase</keyword>
<evidence type="ECO:0000313" key="9">
    <source>
        <dbReference type="Proteomes" id="UP000252530"/>
    </source>
</evidence>
<dbReference type="SUPFAM" id="SSF54001">
    <property type="entry name" value="Cysteine proteinases"/>
    <property type="match status" value="1"/>
</dbReference>
<dbReference type="Gene3D" id="3.90.1720.10">
    <property type="entry name" value="endopeptidase domain like (from Nostoc punctiforme)"/>
    <property type="match status" value="1"/>
</dbReference>
<sequence>MNTLQKSLSTIVAGALVCTAFAVVEPAAFAVEGADDVVTSSRSFRKTTVVRKDLLKESTSSEVEADSNWGGIEQLDVPQTQSQADRDKAAQEAREAAAAAAAAESPEAASRSTARQSQAPQNFTVTPPNGQSVNSLMAFATQFVGKVPYQAGGTTPAGWDCSGFVQYVFANMGVSLPRTSGAQATVGLPVASLAEAQPGDIIANAEHAAIYVGNGMMINSQYAGTKYDAVSVIFRGGYSIRRVL</sequence>
<name>A0A366K6M3_9BIFI</name>